<dbReference type="Proteomes" id="UP000696280">
    <property type="component" value="Unassembled WGS sequence"/>
</dbReference>
<name>A0A9N9LDC1_9HELO</name>
<organism evidence="1 2">
    <name type="scientific">Hymenoscyphus fraxineus</name>
    <dbReference type="NCBI Taxonomy" id="746836"/>
    <lineage>
        <taxon>Eukaryota</taxon>
        <taxon>Fungi</taxon>
        <taxon>Dikarya</taxon>
        <taxon>Ascomycota</taxon>
        <taxon>Pezizomycotina</taxon>
        <taxon>Leotiomycetes</taxon>
        <taxon>Helotiales</taxon>
        <taxon>Helotiaceae</taxon>
        <taxon>Hymenoscyphus</taxon>
    </lineage>
</organism>
<sequence length="246" mass="28108">MDAVDTLPATIRHQPVQPLRYMRIGRTEEERRLHVARVRTWVADTRRILGLFPSFLQSWIKPIAGFYVMYRIVAAERKEQERLGSERLVLVALLWIEDRSCSGNSWQARTKFGFLDHAQAFLKRVPKVAPVIVLLLERNQHNGTLVILLQPAFQVPHILRSDAGKIGGRTSQWHRAHAVGIDILITKDGGCGDTLIKSRNRHRPFPPYTPLSPSYPPTVVEKRQGFMGFERALRALHTDVTGERPE</sequence>
<protein>
    <submittedName>
        <fullName evidence="1">Uncharacterized protein</fullName>
    </submittedName>
</protein>
<keyword evidence="2" id="KW-1185">Reference proteome</keyword>
<evidence type="ECO:0000313" key="2">
    <source>
        <dbReference type="Proteomes" id="UP000696280"/>
    </source>
</evidence>
<dbReference type="OrthoDB" id="10528448at2759"/>
<proteinExistence type="predicted"/>
<evidence type="ECO:0000313" key="1">
    <source>
        <dbReference type="EMBL" id="CAG8962100.1"/>
    </source>
</evidence>
<accession>A0A9N9LDC1</accession>
<dbReference type="AlphaFoldDB" id="A0A9N9LDC1"/>
<reference evidence="1" key="1">
    <citation type="submission" date="2021-07" db="EMBL/GenBank/DDBJ databases">
        <authorList>
            <person name="Durling M."/>
        </authorList>
    </citation>
    <scope>NUCLEOTIDE SEQUENCE</scope>
</reference>
<comment type="caution">
    <text evidence="1">The sequence shown here is derived from an EMBL/GenBank/DDBJ whole genome shotgun (WGS) entry which is preliminary data.</text>
</comment>
<dbReference type="EMBL" id="CAJVRL010000127">
    <property type="protein sequence ID" value="CAG8962100.1"/>
    <property type="molecule type" value="Genomic_DNA"/>
</dbReference>
<gene>
    <name evidence="1" type="ORF">HYFRA_00005143</name>
</gene>